<evidence type="ECO:0000256" key="1">
    <source>
        <dbReference type="ARBA" id="ARBA00004429"/>
    </source>
</evidence>
<evidence type="ECO:0000313" key="17">
    <source>
        <dbReference type="EMBL" id="SNX69431.1"/>
    </source>
</evidence>
<evidence type="ECO:0000259" key="15">
    <source>
        <dbReference type="Pfam" id="PF02096"/>
    </source>
</evidence>
<dbReference type="HAMAP" id="MF_01810">
    <property type="entry name" value="YidC_type1"/>
    <property type="match status" value="1"/>
</dbReference>
<comment type="subcellular location">
    <subcellularLocation>
        <location evidence="1">Cell inner membrane</location>
        <topology evidence="1">Multi-pass membrane protein</topology>
    </subcellularLocation>
    <subcellularLocation>
        <location evidence="13">Cell membrane</location>
        <topology evidence="13">Multi-pass membrane protein</topology>
    </subcellularLocation>
</comment>
<evidence type="ECO:0000256" key="10">
    <source>
        <dbReference type="ARBA" id="ARBA00023186"/>
    </source>
</evidence>
<evidence type="ECO:0000256" key="11">
    <source>
        <dbReference type="ARBA" id="ARBA00033245"/>
    </source>
</evidence>
<evidence type="ECO:0000256" key="2">
    <source>
        <dbReference type="ARBA" id="ARBA00010527"/>
    </source>
</evidence>
<dbReference type="NCBIfam" id="TIGR03593">
    <property type="entry name" value="yidC_nterm"/>
    <property type="match status" value="1"/>
</dbReference>
<feature type="transmembrane region" description="Helical" evidence="13">
    <location>
        <begin position="521"/>
        <end position="539"/>
    </location>
</feature>
<comment type="similarity">
    <text evidence="2 13">Belongs to the OXA1/ALB3/YidC family. Type 1 subfamily.</text>
</comment>
<feature type="region of interest" description="Disordered" evidence="14">
    <location>
        <begin position="611"/>
        <end position="634"/>
    </location>
</feature>
<feature type="transmembrane region" description="Helical" evidence="13">
    <location>
        <begin position="12"/>
        <end position="29"/>
    </location>
</feature>
<feature type="compositionally biased region" description="Basic and acidic residues" evidence="14">
    <location>
        <begin position="613"/>
        <end position="628"/>
    </location>
</feature>
<proteinExistence type="inferred from homology"/>
<dbReference type="InterPro" id="IPR028055">
    <property type="entry name" value="YidC/Oxa/ALB_C"/>
</dbReference>
<feature type="transmembrane region" description="Helical" evidence="13">
    <location>
        <begin position="559"/>
        <end position="580"/>
    </location>
</feature>
<keyword evidence="6 13" id="KW-0812">Transmembrane</keyword>
<evidence type="ECO:0000256" key="8">
    <source>
        <dbReference type="ARBA" id="ARBA00022989"/>
    </source>
</evidence>
<evidence type="ECO:0000256" key="5">
    <source>
        <dbReference type="ARBA" id="ARBA00022475"/>
    </source>
</evidence>
<accession>A0A285CPH5</accession>
<feature type="transmembrane region" description="Helical" evidence="13">
    <location>
        <begin position="391"/>
        <end position="411"/>
    </location>
</feature>
<dbReference type="PRINTS" id="PR00701">
    <property type="entry name" value="60KDINNERMP"/>
</dbReference>
<dbReference type="GO" id="GO:0015031">
    <property type="term" value="P:protein transport"/>
    <property type="evidence" value="ECO:0007669"/>
    <property type="project" value="UniProtKB-KW"/>
</dbReference>
<dbReference type="CDD" id="cd19961">
    <property type="entry name" value="EcYidC-like_peri"/>
    <property type="match status" value="1"/>
</dbReference>
<comment type="function">
    <text evidence="13">Required for the insertion and/or proper folding and/or complex formation of integral membrane proteins into the membrane. Involved in integration of membrane proteins that insert both dependently and independently of the Sec translocase complex, as well as at least some lipoproteins. Aids folding of multispanning membrane proteins.</text>
</comment>
<dbReference type="PANTHER" id="PTHR12428:SF65">
    <property type="entry name" value="CYTOCHROME C OXIDASE ASSEMBLY PROTEIN COX18, MITOCHONDRIAL"/>
    <property type="match status" value="1"/>
</dbReference>
<name>A0A285CPH5_9RHOB</name>
<dbReference type="Proteomes" id="UP000219467">
    <property type="component" value="Unassembled WGS sequence"/>
</dbReference>
<dbReference type="GO" id="GO:0051205">
    <property type="term" value="P:protein insertion into membrane"/>
    <property type="evidence" value="ECO:0007669"/>
    <property type="project" value="TreeGrafter"/>
</dbReference>
<feature type="domain" description="Membrane insertase YidC/Oxa/ALB C-terminal" evidence="15">
    <location>
        <begin position="391"/>
        <end position="594"/>
    </location>
</feature>
<dbReference type="InterPro" id="IPR028053">
    <property type="entry name" value="Membr_insert_YidC_N"/>
</dbReference>
<evidence type="ECO:0000256" key="6">
    <source>
        <dbReference type="ARBA" id="ARBA00022692"/>
    </source>
</evidence>
<keyword evidence="5 13" id="KW-1003">Cell membrane</keyword>
<dbReference type="Pfam" id="PF02096">
    <property type="entry name" value="60KD_IMP"/>
    <property type="match status" value="1"/>
</dbReference>
<evidence type="ECO:0000256" key="14">
    <source>
        <dbReference type="SAM" id="MobiDB-lite"/>
    </source>
</evidence>
<keyword evidence="8 13" id="KW-1133">Transmembrane helix</keyword>
<feature type="domain" description="Membrane insertase YidC N-terminal" evidence="16">
    <location>
        <begin position="74"/>
        <end position="379"/>
    </location>
</feature>
<gene>
    <name evidence="13" type="primary">yidC</name>
    <name evidence="17" type="ORF">SAMN05878503_10436</name>
</gene>
<dbReference type="Pfam" id="PF14849">
    <property type="entry name" value="YidC_periplas"/>
    <property type="match status" value="1"/>
</dbReference>
<sequence length="634" mass="70423">MSFMDDQNKNLILATGLSFLVIVVWFLLFPPPEEVTDGTTPAVAMQEAAVAPSATPDAAMAAEPPDAELPETPRVLIDTPRLQGSISMLGGRIDDLSLKSYRETIAADSEIVRLLSPVGKPNAYYALYGWAPAGDLDYADVPGANTQWTPIEGSTLGVGQPVVLQWDNGRGLVFKRRISVDDHYLFTIDQTVENRTGAPVRLAPYGIVARHGKPLNLQNFFVLHEGVVGRANGTLTETDYDDVAELPQVAREGAQAEVVEATQDGWIGFTDKYWMTTLIPEQGKPFTSVTKYVPGADIFQTETRNPVVTVEPGTTAEVTSRLFAGAKEWETITRYQNEPSFLTGLLFGIEQDATRQPIPGFIDSIDWGWFFFLTKPIFAVLHWLNHVIGNMGLAIIALTVVLKALVLPLSYKSYVSMARMKELQPELEALRERAGDDKMMMQREMMRLYKEKKVNPAAGCLPILLQIPIFFSLYKVIFVTIELRHAPFFGWLTDLSAPDPSSLYNFFGLAPWAAPMPGSTLALIFIGVLPILLGISMWLQQKLNPAPTDPAQAMIFAWLPWVFMFMLGSFASGLVLYWIVNNLITFSQQYVIMRSHGHHPDLFGNIRASFKRKPADAKTKAANDSRPPEKKRKP</sequence>
<dbReference type="EMBL" id="OAOQ01000004">
    <property type="protein sequence ID" value="SNX69431.1"/>
    <property type="molecule type" value="Genomic_DNA"/>
</dbReference>
<dbReference type="PANTHER" id="PTHR12428">
    <property type="entry name" value="OXA1"/>
    <property type="match status" value="1"/>
</dbReference>
<evidence type="ECO:0000256" key="9">
    <source>
        <dbReference type="ARBA" id="ARBA00023136"/>
    </source>
</evidence>
<keyword evidence="18" id="KW-1185">Reference proteome</keyword>
<comment type="subunit">
    <text evidence="13">Interacts with the Sec translocase complex via SecD. Specifically interacts with transmembrane segments of nascent integral membrane proteins during membrane integration.</text>
</comment>
<dbReference type="PRINTS" id="PR01900">
    <property type="entry name" value="YIDCPROTEIN"/>
</dbReference>
<keyword evidence="10 13" id="KW-0143">Chaperone</keyword>
<evidence type="ECO:0000256" key="13">
    <source>
        <dbReference type="HAMAP-Rule" id="MF_01810"/>
    </source>
</evidence>
<evidence type="ECO:0000256" key="3">
    <source>
        <dbReference type="ARBA" id="ARBA00015325"/>
    </source>
</evidence>
<dbReference type="Gene3D" id="2.70.98.90">
    <property type="match status" value="1"/>
</dbReference>
<organism evidence="17 18">
    <name type="scientific">Cereibacter ovatus</name>
    <dbReference type="NCBI Taxonomy" id="439529"/>
    <lineage>
        <taxon>Bacteria</taxon>
        <taxon>Pseudomonadati</taxon>
        <taxon>Pseudomonadota</taxon>
        <taxon>Alphaproteobacteria</taxon>
        <taxon>Rhodobacterales</taxon>
        <taxon>Paracoccaceae</taxon>
        <taxon>Cereibacter</taxon>
    </lineage>
</organism>
<evidence type="ECO:0000256" key="12">
    <source>
        <dbReference type="ARBA" id="ARBA00033342"/>
    </source>
</evidence>
<dbReference type="InterPro" id="IPR001708">
    <property type="entry name" value="YidC/ALB3/OXA1/COX18"/>
</dbReference>
<evidence type="ECO:0000256" key="7">
    <source>
        <dbReference type="ARBA" id="ARBA00022927"/>
    </source>
</evidence>
<reference evidence="18" key="1">
    <citation type="submission" date="2017-08" db="EMBL/GenBank/DDBJ databases">
        <authorList>
            <person name="Varghese N."/>
            <person name="Submissions S."/>
        </authorList>
    </citation>
    <scope>NUCLEOTIDE SEQUENCE [LARGE SCALE GENOMIC DNA]</scope>
    <source>
        <strain evidence="18">JA234</strain>
    </source>
</reference>
<dbReference type="CDD" id="cd20070">
    <property type="entry name" value="5TM_YidC_Alb3"/>
    <property type="match status" value="1"/>
</dbReference>
<feature type="transmembrane region" description="Helical" evidence="13">
    <location>
        <begin position="454"/>
        <end position="474"/>
    </location>
</feature>
<keyword evidence="4 13" id="KW-0813">Transport</keyword>
<evidence type="ECO:0000256" key="4">
    <source>
        <dbReference type="ARBA" id="ARBA00022448"/>
    </source>
</evidence>
<dbReference type="GO" id="GO:0005886">
    <property type="term" value="C:plasma membrane"/>
    <property type="evidence" value="ECO:0007669"/>
    <property type="project" value="UniProtKB-SubCell"/>
</dbReference>
<dbReference type="NCBIfam" id="TIGR03592">
    <property type="entry name" value="yidC_oxa1_cterm"/>
    <property type="match status" value="1"/>
</dbReference>
<keyword evidence="9 13" id="KW-0472">Membrane</keyword>
<dbReference type="AlphaFoldDB" id="A0A285CPH5"/>
<dbReference type="NCBIfam" id="NF002353">
    <property type="entry name" value="PRK01318.1-4"/>
    <property type="match status" value="1"/>
</dbReference>
<evidence type="ECO:0000313" key="18">
    <source>
        <dbReference type="Proteomes" id="UP000219467"/>
    </source>
</evidence>
<dbReference type="InterPro" id="IPR038221">
    <property type="entry name" value="YidC_periplasmic_sf"/>
</dbReference>
<dbReference type="GO" id="GO:0032977">
    <property type="term" value="F:membrane insertase activity"/>
    <property type="evidence" value="ECO:0007669"/>
    <property type="project" value="InterPro"/>
</dbReference>
<keyword evidence="7 13" id="KW-0653">Protein transport</keyword>
<dbReference type="InterPro" id="IPR019998">
    <property type="entry name" value="Membr_insert_YidC"/>
</dbReference>
<evidence type="ECO:0000259" key="16">
    <source>
        <dbReference type="Pfam" id="PF14849"/>
    </source>
</evidence>
<protein>
    <recommendedName>
        <fullName evidence="3 13">Membrane protein insertase YidC</fullName>
    </recommendedName>
    <alternativeName>
        <fullName evidence="12 13">Foldase YidC</fullName>
    </alternativeName>
    <alternativeName>
        <fullName evidence="11 13">Membrane integrase YidC</fullName>
    </alternativeName>
    <alternativeName>
        <fullName evidence="13">Membrane protein YidC</fullName>
    </alternativeName>
</protein>
<dbReference type="InterPro" id="IPR047196">
    <property type="entry name" value="YidC_ALB_C"/>
</dbReference>